<comment type="catalytic activity">
    <reaction evidence="1">
        <text>(6R)-NADPHX = (6S)-NADPHX</text>
        <dbReference type="Rhea" id="RHEA:32227"/>
        <dbReference type="ChEBI" id="CHEBI:64076"/>
        <dbReference type="ChEBI" id="CHEBI:64077"/>
        <dbReference type="EC" id="5.1.99.6"/>
    </reaction>
</comment>
<evidence type="ECO:0000259" key="2">
    <source>
        <dbReference type="PROSITE" id="PS51385"/>
    </source>
</evidence>
<dbReference type="HAMAP" id="MF_01966">
    <property type="entry name" value="NADHX_epimerase"/>
    <property type="match status" value="1"/>
</dbReference>
<keyword evidence="1" id="KW-0413">Isomerase</keyword>
<dbReference type="SUPFAM" id="SSF64153">
    <property type="entry name" value="YjeF N-terminal domain-like"/>
    <property type="match status" value="1"/>
</dbReference>
<sequence>MDIERVEQVRAVERLAHRRGLALMPRAGLAAADFVAARLPAGAQVLALAGPGNNGGDALVAATLLQARGYRVAVVMPAGPARLPDDARRAWQDWCAAGGQASADLPAHAPALVIDGLFGIGLARPLGGAWQGLIDQVNAWRVPVLALDVPSGLSAASGQPLGDPPGRPVRATWTLSFIGVPAALRAPGAAAWCGEQYLSLLGLTPAFLAEAVGPCGQATATAARRSGP</sequence>
<dbReference type="InterPro" id="IPR036652">
    <property type="entry name" value="YjeF_N_dom_sf"/>
</dbReference>
<accession>A0A0C6P4T7</accession>
<keyword evidence="1" id="KW-0547">Nucleotide-binding</keyword>
<dbReference type="GO" id="GO:0052856">
    <property type="term" value="F:NAD(P)HX epimerase activity"/>
    <property type="evidence" value="ECO:0007669"/>
    <property type="project" value="UniProtKB-UniRule"/>
</dbReference>
<dbReference type="HOGENOM" id="CLU_024853_0_2_4"/>
<reference evidence="3 4" key="1">
    <citation type="journal article" date="2012" name="BMC Genomics">
        <title>Comparative genomics of the classical Bordetella subspecies: the evolution and exchange of virulence-associated diversity amongst closely related pathogens.</title>
        <authorList>
            <person name="Park J."/>
            <person name="Zhang Y."/>
            <person name="Buboltz A.M."/>
            <person name="Zhang X."/>
            <person name="Schuster S.C."/>
            <person name="Ahuja U."/>
            <person name="Liu M."/>
            <person name="Miller J.F."/>
            <person name="Sebaihia M."/>
            <person name="Bentley S.D."/>
            <person name="Parkhill J."/>
            <person name="Harvill E.T."/>
        </authorList>
    </citation>
    <scope>NUCLEOTIDE SEQUENCE [LARGE SCALE GENOMIC DNA]</scope>
    <source>
        <strain evidence="3 4">253</strain>
    </source>
</reference>
<feature type="binding site" evidence="1">
    <location>
        <position position="54"/>
    </location>
    <ligand>
        <name>K(+)</name>
        <dbReference type="ChEBI" id="CHEBI:29103"/>
    </ligand>
</feature>
<dbReference type="Gene3D" id="3.40.50.10260">
    <property type="entry name" value="YjeF N-terminal domain"/>
    <property type="match status" value="1"/>
</dbReference>
<evidence type="ECO:0000256" key="1">
    <source>
        <dbReference type="HAMAP-Rule" id="MF_01966"/>
    </source>
</evidence>
<keyword evidence="1" id="KW-0520">NAD</keyword>
<dbReference type="Proteomes" id="UP000007564">
    <property type="component" value="Chromosome"/>
</dbReference>
<comment type="similarity">
    <text evidence="1">Belongs to the NnrE/AIBP family.</text>
</comment>
<dbReference type="RefSeq" id="WP_015064016.1">
    <property type="nucleotide sequence ID" value="NC_019382.1"/>
</dbReference>
<dbReference type="GO" id="GO:0000166">
    <property type="term" value="F:nucleotide binding"/>
    <property type="evidence" value="ECO:0007669"/>
    <property type="project" value="UniProtKB-KW"/>
</dbReference>
<protein>
    <recommendedName>
        <fullName evidence="1">NAD(P)H-hydrate epimerase</fullName>
        <ecNumber evidence="1">5.1.99.6</ecNumber>
    </recommendedName>
    <alternativeName>
        <fullName evidence="1">NAD(P)HX epimerase</fullName>
    </alternativeName>
</protein>
<feature type="domain" description="YjeF N-terminal" evidence="2">
    <location>
        <begin position="9"/>
        <end position="209"/>
    </location>
</feature>
<feature type="binding site" evidence="1">
    <location>
        <position position="151"/>
    </location>
    <ligand>
        <name>K(+)</name>
        <dbReference type="ChEBI" id="CHEBI:29103"/>
    </ligand>
</feature>
<comment type="cofactor">
    <cofactor evidence="1">
        <name>K(+)</name>
        <dbReference type="ChEBI" id="CHEBI:29103"/>
    </cofactor>
    <text evidence="1">Binds 1 potassium ion per subunit.</text>
</comment>
<name>A0A0C6P4T7_BORBO</name>
<keyword evidence="1" id="KW-0521">NADP</keyword>
<dbReference type="NCBIfam" id="TIGR00197">
    <property type="entry name" value="yjeF_nterm"/>
    <property type="match status" value="1"/>
</dbReference>
<dbReference type="EMBL" id="HE965806">
    <property type="protein sequence ID" value="CCJ53159.1"/>
    <property type="molecule type" value="Genomic_DNA"/>
</dbReference>
<evidence type="ECO:0000313" key="4">
    <source>
        <dbReference type="Proteomes" id="UP000007564"/>
    </source>
</evidence>
<feature type="binding site" evidence="1">
    <location>
        <position position="148"/>
    </location>
    <ligand>
        <name>(6S)-NADPHX</name>
        <dbReference type="ChEBI" id="CHEBI:64076"/>
    </ligand>
</feature>
<feature type="binding site" evidence="1">
    <location>
        <position position="115"/>
    </location>
    <ligand>
        <name>K(+)</name>
        <dbReference type="ChEBI" id="CHEBI:29103"/>
    </ligand>
</feature>
<organism evidence="3 4">
    <name type="scientific">Bordetella bronchiseptica 253</name>
    <dbReference type="NCBI Taxonomy" id="568707"/>
    <lineage>
        <taxon>Bacteria</taxon>
        <taxon>Pseudomonadati</taxon>
        <taxon>Pseudomonadota</taxon>
        <taxon>Betaproteobacteria</taxon>
        <taxon>Burkholderiales</taxon>
        <taxon>Alcaligenaceae</taxon>
        <taxon>Bordetella</taxon>
    </lineage>
</organism>
<dbReference type="GeneID" id="56477964"/>
<dbReference type="EC" id="5.1.99.6" evidence="1"/>
<dbReference type="KEGG" id="bbh:BN112_1241"/>
<comment type="catalytic activity">
    <reaction evidence="1">
        <text>(6R)-NADHX = (6S)-NADHX</text>
        <dbReference type="Rhea" id="RHEA:32215"/>
        <dbReference type="ChEBI" id="CHEBI:64074"/>
        <dbReference type="ChEBI" id="CHEBI:64075"/>
        <dbReference type="EC" id="5.1.99.6"/>
    </reaction>
</comment>
<gene>
    <name evidence="1" type="primary">nnrE</name>
    <name evidence="3" type="ORF">BN112_1241</name>
</gene>
<comment type="function">
    <text evidence="1">Catalyzes the epimerization of the S- and R-forms of NAD(P)HX, a damaged form of NAD(P)H that is a result of enzymatic or heat-dependent hydration. This is a prerequisite for the S-specific NAD(P)H-hydrate dehydratase to allow the repair of both epimers of NAD(P)HX.</text>
</comment>
<proteinExistence type="inferred from homology"/>
<dbReference type="InterPro" id="IPR004443">
    <property type="entry name" value="YjeF_N_dom"/>
</dbReference>
<feature type="binding site" evidence="1">
    <location>
        <begin position="53"/>
        <end position="57"/>
    </location>
    <ligand>
        <name>(6S)-NADPHX</name>
        <dbReference type="ChEBI" id="CHEBI:64076"/>
    </ligand>
</feature>
<dbReference type="PROSITE" id="PS51385">
    <property type="entry name" value="YJEF_N"/>
    <property type="match status" value="1"/>
</dbReference>
<dbReference type="OrthoDB" id="9806925at2"/>
<dbReference type="AlphaFoldDB" id="A0A0C6P4T7"/>
<keyword evidence="1" id="KW-0479">Metal-binding</keyword>
<dbReference type="Pfam" id="PF03853">
    <property type="entry name" value="YjeF_N"/>
    <property type="match status" value="1"/>
</dbReference>
<evidence type="ECO:0000313" key="3">
    <source>
        <dbReference type="EMBL" id="CCJ53159.1"/>
    </source>
</evidence>
<feature type="binding site" evidence="1">
    <location>
        <begin position="119"/>
        <end position="125"/>
    </location>
    <ligand>
        <name>(6S)-NADPHX</name>
        <dbReference type="ChEBI" id="CHEBI:64076"/>
    </ligand>
</feature>
<dbReference type="GO" id="GO:0046872">
    <property type="term" value="F:metal ion binding"/>
    <property type="evidence" value="ECO:0007669"/>
    <property type="project" value="UniProtKB-KW"/>
</dbReference>
<keyword evidence="1" id="KW-0630">Potassium</keyword>
<comment type="caution">
    <text evidence="1">Lacks conserved residue(s) required for the propagation of feature annotation.</text>
</comment>